<reference evidence="1" key="1">
    <citation type="submission" date="2012-08" db="EMBL/GenBank/DDBJ databases">
        <title>Comparative genomics of metastatic and non-metastatic Leishmania guyanensis provides insights into polygenic factors involved in Leishmania RNA virus infection.</title>
        <authorList>
            <person name="Smith D."/>
            <person name="Hertz-Fowler C."/>
            <person name="Martin R."/>
            <person name="Dickens N."/>
            <person name="Fasel N."/>
            <person name="Falquet L."/>
            <person name="Beverley S."/>
            <person name="Zangger H."/>
            <person name="Calderon-Copete S."/>
            <person name="Mottram J."/>
            <person name="Xenarios I."/>
        </authorList>
    </citation>
    <scope>NUCLEOTIDE SEQUENCE</scope>
    <source>
        <strain evidence="1">MHOM/BR/75/M4147/SSU:IR2SAT-LUC</strain>
    </source>
</reference>
<dbReference type="AlphaFoldDB" id="A0A1E1J6V5"/>
<protein>
    <submittedName>
        <fullName evidence="1">Uncharacterized protein</fullName>
    </submittedName>
</protein>
<organism evidence="1">
    <name type="scientific">Leishmania guyanensis</name>
    <dbReference type="NCBI Taxonomy" id="5670"/>
    <lineage>
        <taxon>Eukaryota</taxon>
        <taxon>Discoba</taxon>
        <taxon>Euglenozoa</taxon>
        <taxon>Kinetoplastea</taxon>
        <taxon>Metakinetoplastina</taxon>
        <taxon>Trypanosomatida</taxon>
        <taxon>Trypanosomatidae</taxon>
        <taxon>Leishmaniinae</taxon>
        <taxon>Leishmania</taxon>
        <taxon>Leishmania guyanensis species complex</taxon>
    </lineage>
</organism>
<gene>
    <name evidence="1" type="primary">LgM4147LRVhigh.34.02200.00890</name>
    <name evidence="1" type="ORF">BN36_3468150</name>
</gene>
<accession>A0A1E1J6V5</accession>
<evidence type="ECO:0000313" key="1">
    <source>
        <dbReference type="EMBL" id="CCM19332.1"/>
    </source>
</evidence>
<dbReference type="EMBL" id="CALQ01001785">
    <property type="protein sequence ID" value="CCM19332.1"/>
    <property type="molecule type" value="Genomic_DNA"/>
</dbReference>
<sequence length="122" mass="13504">MQELEHTRKRGGVANKYACQQFYSTSRGGTEVGIIPQGGSDSWQRDSQVIPPQICACDLLAALVREGPRQWADATVDPAGADGPLRTHWRRVPAPVHPLLVGLGHQRIYHRHGGHVHEGHHR</sequence>
<name>A0A1E1J6V5_LEIGU</name>
<proteinExistence type="predicted"/>